<keyword evidence="8" id="KW-0472">Membrane</keyword>
<keyword evidence="10" id="KW-0378">Hydrolase</keyword>
<protein>
    <submittedName>
        <fullName evidence="10">Sulfate-transporting ATPase</fullName>
        <ecNumber evidence="10">3.6.3.25</ecNumber>
    </submittedName>
</protein>
<evidence type="ECO:0000259" key="9">
    <source>
        <dbReference type="PROSITE" id="PS50893"/>
    </source>
</evidence>
<dbReference type="SMART" id="SM00382">
    <property type="entry name" value="AAA"/>
    <property type="match status" value="1"/>
</dbReference>
<dbReference type="PROSITE" id="PS50893">
    <property type="entry name" value="ABC_TRANSPORTER_2"/>
    <property type="match status" value="1"/>
</dbReference>
<dbReference type="InterPro" id="IPR017871">
    <property type="entry name" value="ABC_transporter-like_CS"/>
</dbReference>
<dbReference type="InterPro" id="IPR003593">
    <property type="entry name" value="AAA+_ATPase"/>
</dbReference>
<dbReference type="PANTHER" id="PTHR43790">
    <property type="entry name" value="CARBOHYDRATE TRANSPORT ATP-BINDING PROTEIN MG119-RELATED"/>
    <property type="match status" value="1"/>
</dbReference>
<evidence type="ECO:0000256" key="1">
    <source>
        <dbReference type="ARBA" id="ARBA00022448"/>
    </source>
</evidence>
<evidence type="ECO:0000256" key="7">
    <source>
        <dbReference type="ARBA" id="ARBA00022967"/>
    </source>
</evidence>
<evidence type="ECO:0000256" key="4">
    <source>
        <dbReference type="ARBA" id="ARBA00022737"/>
    </source>
</evidence>
<keyword evidence="3" id="KW-0762">Sugar transport</keyword>
<dbReference type="SUPFAM" id="SSF52540">
    <property type="entry name" value="P-loop containing nucleoside triphosphate hydrolases"/>
    <property type="match status" value="1"/>
</dbReference>
<evidence type="ECO:0000313" key="11">
    <source>
        <dbReference type="Proteomes" id="UP000196877"/>
    </source>
</evidence>
<proteinExistence type="predicted"/>
<keyword evidence="5" id="KW-0547">Nucleotide-binding</keyword>
<keyword evidence="11" id="KW-1185">Reference proteome</keyword>
<evidence type="ECO:0000256" key="8">
    <source>
        <dbReference type="ARBA" id="ARBA00023136"/>
    </source>
</evidence>
<evidence type="ECO:0000313" key="10">
    <source>
        <dbReference type="EMBL" id="ASB87110.1"/>
    </source>
</evidence>
<dbReference type="CDD" id="cd03216">
    <property type="entry name" value="ABC_Carb_Monos_I"/>
    <property type="match status" value="1"/>
</dbReference>
<accession>A0ABN5AE85</accession>
<dbReference type="PANTHER" id="PTHR43790:SF3">
    <property type="entry name" value="D-ALLOSE IMPORT ATP-BINDING PROTEIN ALSA-RELATED"/>
    <property type="match status" value="1"/>
</dbReference>
<evidence type="ECO:0000256" key="5">
    <source>
        <dbReference type="ARBA" id="ARBA00022741"/>
    </source>
</evidence>
<keyword evidence="6" id="KW-0067">ATP-binding</keyword>
<evidence type="ECO:0000256" key="6">
    <source>
        <dbReference type="ARBA" id="ARBA00022840"/>
    </source>
</evidence>
<dbReference type="Gene3D" id="3.40.50.300">
    <property type="entry name" value="P-loop containing nucleotide triphosphate hydrolases"/>
    <property type="match status" value="1"/>
</dbReference>
<reference evidence="10 11" key="1">
    <citation type="submission" date="2017-06" db="EMBL/GenBank/DDBJ databases">
        <title>Genome sequence of Bacillus sonorensis strain SRCM101395.</title>
        <authorList>
            <person name="Cho S.H."/>
        </authorList>
    </citation>
    <scope>NUCLEOTIDE SEQUENCE [LARGE SCALE GENOMIC DNA]</scope>
    <source>
        <strain evidence="10 11">SRCM101395</strain>
    </source>
</reference>
<dbReference type="EC" id="3.6.3.25" evidence="10"/>
<keyword evidence="1" id="KW-0813">Transport</keyword>
<organism evidence="10 11">
    <name type="scientific">Bacillus sonorensis</name>
    <dbReference type="NCBI Taxonomy" id="119858"/>
    <lineage>
        <taxon>Bacteria</taxon>
        <taxon>Bacillati</taxon>
        <taxon>Bacillota</taxon>
        <taxon>Bacilli</taxon>
        <taxon>Bacillales</taxon>
        <taxon>Bacillaceae</taxon>
        <taxon>Bacillus</taxon>
    </lineage>
</organism>
<keyword evidence="7" id="KW-1278">Translocase</keyword>
<dbReference type="PROSITE" id="PS00211">
    <property type="entry name" value="ABC_TRANSPORTER_1"/>
    <property type="match status" value="1"/>
</dbReference>
<keyword evidence="4" id="KW-0677">Repeat</keyword>
<dbReference type="EMBL" id="CP021920">
    <property type="protein sequence ID" value="ASB87110.1"/>
    <property type="molecule type" value="Genomic_DNA"/>
</dbReference>
<dbReference type="InterPro" id="IPR050107">
    <property type="entry name" value="ABC_carbohydrate_import_ATPase"/>
</dbReference>
<name>A0ABN5AE85_9BACI</name>
<sequence length="239" mass="26824">MHIEMKDIYKAFGQNRVLSGVSFELKEGEVHALMGENGAGKSTLMNLLTGLYKLDSGIIKIDGREMYFSGPKEAEQNGIAFIYQELNIWPEMTVLENLFIGREMSSKLGFLNTKKMKALAKEQFEKLSVSISLEKEAGLCSVGQQQMIEIAKALMTDAKVIIMDEPTAALTDREINKLFRVIAALKKNGVSIVYISHRMEEIFEICDRITVMRDGKTIDTTNIPDTDFHKSSKRWSAGS</sequence>
<dbReference type="Pfam" id="PF00005">
    <property type="entry name" value="ABC_tran"/>
    <property type="match status" value="1"/>
</dbReference>
<gene>
    <name evidence="10" type="primary">cysA</name>
    <name evidence="10" type="ORF">S101395_00555</name>
</gene>
<dbReference type="InterPro" id="IPR027417">
    <property type="entry name" value="P-loop_NTPase"/>
</dbReference>
<dbReference type="InterPro" id="IPR003439">
    <property type="entry name" value="ABC_transporter-like_ATP-bd"/>
</dbReference>
<dbReference type="Proteomes" id="UP000196877">
    <property type="component" value="Chromosome"/>
</dbReference>
<keyword evidence="2" id="KW-1003">Cell membrane</keyword>
<evidence type="ECO:0000256" key="3">
    <source>
        <dbReference type="ARBA" id="ARBA00022597"/>
    </source>
</evidence>
<evidence type="ECO:0000256" key="2">
    <source>
        <dbReference type="ARBA" id="ARBA00022475"/>
    </source>
</evidence>
<feature type="domain" description="ABC transporter" evidence="9">
    <location>
        <begin position="3"/>
        <end position="239"/>
    </location>
</feature>
<dbReference type="GO" id="GO:0016787">
    <property type="term" value="F:hydrolase activity"/>
    <property type="evidence" value="ECO:0007669"/>
    <property type="project" value="UniProtKB-KW"/>
</dbReference>